<dbReference type="Pfam" id="PF02037">
    <property type="entry name" value="SAP"/>
    <property type="match status" value="1"/>
</dbReference>
<proteinExistence type="predicted"/>
<dbReference type="InterPro" id="IPR036361">
    <property type="entry name" value="SAP_dom_sf"/>
</dbReference>
<dbReference type="EMBL" id="HBNR01000502">
    <property type="protein sequence ID" value="CAE4560775.1"/>
    <property type="molecule type" value="Transcribed_RNA"/>
</dbReference>
<evidence type="ECO:0000259" key="2">
    <source>
        <dbReference type="PROSITE" id="PS50800"/>
    </source>
</evidence>
<name>A0A7S4UF02_9DINO</name>
<protein>
    <recommendedName>
        <fullName evidence="2">SAP domain-containing protein</fullName>
    </recommendedName>
</protein>
<sequence length="180" mass="19529">MTVSLAARLAVRGAPRPPASDDPGRECGPPPPEELRPTEGSLRLRGQAQDFVSTVLRARTLLELREECKSCSLPVRGQKEKLIARLAGIISGFSTGGPSEACSSPPRRRRLSVKSPDTPPPKACSSPPRRRRLSVKSPDTPPPKAQDEKHLLSVRKVTGFKRKRHHEDLCAMSPSAACVC</sequence>
<evidence type="ECO:0000256" key="1">
    <source>
        <dbReference type="SAM" id="MobiDB-lite"/>
    </source>
</evidence>
<feature type="region of interest" description="Disordered" evidence="1">
    <location>
        <begin position="1"/>
        <end position="46"/>
    </location>
</feature>
<gene>
    <name evidence="3" type="ORF">AMON00008_LOCUS394</name>
</gene>
<feature type="domain" description="SAP" evidence="2">
    <location>
        <begin position="56"/>
        <end position="90"/>
    </location>
</feature>
<dbReference type="SUPFAM" id="SSF68906">
    <property type="entry name" value="SAP domain"/>
    <property type="match status" value="1"/>
</dbReference>
<dbReference type="AlphaFoldDB" id="A0A7S4UF02"/>
<dbReference type="InterPro" id="IPR003034">
    <property type="entry name" value="SAP_dom"/>
</dbReference>
<reference evidence="3" key="1">
    <citation type="submission" date="2021-01" db="EMBL/GenBank/DDBJ databases">
        <authorList>
            <person name="Corre E."/>
            <person name="Pelletier E."/>
            <person name="Niang G."/>
            <person name="Scheremetjew M."/>
            <person name="Finn R."/>
            <person name="Kale V."/>
            <person name="Holt S."/>
            <person name="Cochrane G."/>
            <person name="Meng A."/>
            <person name="Brown T."/>
            <person name="Cohen L."/>
        </authorList>
    </citation>
    <scope>NUCLEOTIDE SEQUENCE</scope>
    <source>
        <strain evidence="3">CCMP3105</strain>
    </source>
</reference>
<evidence type="ECO:0000313" key="3">
    <source>
        <dbReference type="EMBL" id="CAE4560775.1"/>
    </source>
</evidence>
<feature type="region of interest" description="Disordered" evidence="1">
    <location>
        <begin position="91"/>
        <end position="150"/>
    </location>
</feature>
<dbReference type="PROSITE" id="PS50800">
    <property type="entry name" value="SAP"/>
    <property type="match status" value="1"/>
</dbReference>
<accession>A0A7S4UF02</accession>
<organism evidence="3">
    <name type="scientific">Alexandrium monilatum</name>
    <dbReference type="NCBI Taxonomy" id="311494"/>
    <lineage>
        <taxon>Eukaryota</taxon>
        <taxon>Sar</taxon>
        <taxon>Alveolata</taxon>
        <taxon>Dinophyceae</taxon>
        <taxon>Gonyaulacales</taxon>
        <taxon>Pyrocystaceae</taxon>
        <taxon>Alexandrium</taxon>
    </lineage>
</organism>
<dbReference type="Gene3D" id="1.10.720.30">
    <property type="entry name" value="SAP domain"/>
    <property type="match status" value="1"/>
</dbReference>